<protein>
    <recommendedName>
        <fullName evidence="7">AIPP2-like SPOC-like domain-containing protein</fullName>
    </recommendedName>
</protein>
<evidence type="ECO:0000259" key="7">
    <source>
        <dbReference type="Pfam" id="PF23121"/>
    </source>
</evidence>
<dbReference type="Proteomes" id="UP000011750">
    <property type="component" value="Chromosome A03"/>
</dbReference>
<dbReference type="eggNOG" id="ENOG502S0JF">
    <property type="taxonomic scope" value="Eukaryota"/>
</dbReference>
<feature type="region of interest" description="Disordered" evidence="6">
    <location>
        <begin position="1"/>
        <end position="39"/>
    </location>
</feature>
<accession>M4D923</accession>
<organism evidence="8 9">
    <name type="scientific">Brassica campestris</name>
    <name type="common">Field mustard</name>
    <dbReference type="NCBI Taxonomy" id="3711"/>
    <lineage>
        <taxon>Eukaryota</taxon>
        <taxon>Viridiplantae</taxon>
        <taxon>Streptophyta</taxon>
        <taxon>Embryophyta</taxon>
        <taxon>Tracheophyta</taxon>
        <taxon>Spermatophyta</taxon>
        <taxon>Magnoliopsida</taxon>
        <taxon>eudicotyledons</taxon>
        <taxon>Gunneridae</taxon>
        <taxon>Pentapetalae</taxon>
        <taxon>rosids</taxon>
        <taxon>malvids</taxon>
        <taxon>Brassicales</taxon>
        <taxon>Brassicaceae</taxon>
        <taxon>Brassiceae</taxon>
        <taxon>Brassica</taxon>
    </lineage>
</organism>
<dbReference type="PANTHER" id="PTHR33304:SF31">
    <property type="entry name" value="GB|AAF19536.1"/>
    <property type="match status" value="1"/>
</dbReference>
<reference evidence="8" key="3">
    <citation type="submission" date="2023-03" db="UniProtKB">
        <authorList>
            <consortium name="EnsemblPlants"/>
        </authorList>
    </citation>
    <scope>IDENTIFICATION</scope>
    <source>
        <strain evidence="8">cv. Chiifu-401-42</strain>
    </source>
</reference>
<dbReference type="PANTHER" id="PTHR33304">
    <property type="match status" value="1"/>
</dbReference>
<evidence type="ECO:0000256" key="4">
    <source>
        <dbReference type="ARBA" id="ARBA00023015"/>
    </source>
</evidence>
<dbReference type="Gramene" id="Bra012983.1">
    <property type="protein sequence ID" value="Bra012983.1-P"/>
    <property type="gene ID" value="Bra012983"/>
</dbReference>
<feature type="region of interest" description="Disordered" evidence="6">
    <location>
        <begin position="67"/>
        <end position="91"/>
    </location>
</feature>
<keyword evidence="5" id="KW-0804">Transcription</keyword>
<dbReference type="InterPro" id="IPR056280">
    <property type="entry name" value="AIPP2-like_SPOC"/>
</dbReference>
<evidence type="ECO:0000313" key="9">
    <source>
        <dbReference type="Proteomes" id="UP000011750"/>
    </source>
</evidence>
<feature type="domain" description="AIPP2-like SPOC-like" evidence="7">
    <location>
        <begin position="241"/>
        <end position="376"/>
    </location>
</feature>
<keyword evidence="2" id="KW-0863">Zinc-finger</keyword>
<dbReference type="OMA" id="CAKPASN"/>
<evidence type="ECO:0000256" key="6">
    <source>
        <dbReference type="SAM" id="MobiDB-lite"/>
    </source>
</evidence>
<name>M4D923_BRACM</name>
<evidence type="ECO:0000256" key="2">
    <source>
        <dbReference type="ARBA" id="ARBA00022771"/>
    </source>
</evidence>
<dbReference type="GO" id="GO:0034244">
    <property type="term" value="P:negative regulation of transcription elongation by RNA polymerase II"/>
    <property type="evidence" value="ECO:0007669"/>
    <property type="project" value="InterPro"/>
</dbReference>
<sequence>MSPGHSKMPSDSIKVVPGRSKLRVESSNPVARGTPMRRTSKVMLITPEEAVKLSSGFNQVLVPPVSESPRPKIARATSESPRPKIARATSESPRPVLAVKIPEALRPVPAVRTPEASRPVLTRPTFEPPRSVAAHSATGLRKKIVCGLPAMSLNTTTVRRRTNPRSFHQSTDGLPPSPRALQIRSRIKQQAATTATHTVEGTVVEVGDKAKDHDAKETCQPASNERISELLRYLPALHPTWKGRIVDSASLPEFDCEFCAKPASNISRKALRLSKAMPTLLEVELLPTGHILNDVFHRSPRLSDVELYLFSDEKETERSKMEHAHLFEAMSTRNAMIKANINGTELLIFSSKQLDQTSQFFLKKQYKTENYLWGFFLSQAHVPGTSYQTDRDVVDMDIDTEYPTPNLALKLIAESQSIPSSSPVKRKREVNAPPPGFEKANKQIRWRADSRIGFLRVPSSRPRGSSGERPSCSYQITVTVMSTVLDRGRYIS</sequence>
<dbReference type="HOGENOM" id="CLU_031831_0_0_1"/>
<reference evidence="8 9" key="1">
    <citation type="journal article" date="2011" name="Nat. Genet.">
        <title>The genome of the mesopolyploid crop species Brassica rapa.</title>
        <authorList>
            <consortium name="Brassica rapa Genome Sequencing Project Consortium"/>
            <person name="Wang X."/>
            <person name="Wang H."/>
            <person name="Wang J."/>
            <person name="Sun R."/>
            <person name="Wu J."/>
            <person name="Liu S."/>
            <person name="Bai Y."/>
            <person name="Mun J.H."/>
            <person name="Bancroft I."/>
            <person name="Cheng F."/>
            <person name="Huang S."/>
            <person name="Li X."/>
            <person name="Hua W."/>
            <person name="Wang J."/>
            <person name="Wang X."/>
            <person name="Freeling M."/>
            <person name="Pires J.C."/>
            <person name="Paterson A.H."/>
            <person name="Chalhoub B."/>
            <person name="Wang B."/>
            <person name="Hayward A."/>
            <person name="Sharpe A.G."/>
            <person name="Park B.S."/>
            <person name="Weisshaar B."/>
            <person name="Liu B."/>
            <person name="Li B."/>
            <person name="Liu B."/>
            <person name="Tong C."/>
            <person name="Song C."/>
            <person name="Duran C."/>
            <person name="Peng C."/>
            <person name="Geng C."/>
            <person name="Koh C."/>
            <person name="Lin C."/>
            <person name="Edwards D."/>
            <person name="Mu D."/>
            <person name="Shen D."/>
            <person name="Soumpourou E."/>
            <person name="Li F."/>
            <person name="Fraser F."/>
            <person name="Conant G."/>
            <person name="Lassalle G."/>
            <person name="King G.J."/>
            <person name="Bonnema G."/>
            <person name="Tang H."/>
            <person name="Wang H."/>
            <person name="Belcram H."/>
            <person name="Zhou H."/>
            <person name="Hirakawa H."/>
            <person name="Abe H."/>
            <person name="Guo H."/>
            <person name="Wang H."/>
            <person name="Jin H."/>
            <person name="Parkin I.A."/>
            <person name="Batley J."/>
            <person name="Kim J.S."/>
            <person name="Just J."/>
            <person name="Li J."/>
            <person name="Xu J."/>
            <person name="Deng J."/>
            <person name="Kim J.A."/>
            <person name="Li J."/>
            <person name="Yu J."/>
            <person name="Meng J."/>
            <person name="Wang J."/>
            <person name="Min J."/>
            <person name="Poulain J."/>
            <person name="Wang J."/>
            <person name="Hatakeyama K."/>
            <person name="Wu K."/>
            <person name="Wang L."/>
            <person name="Fang L."/>
            <person name="Trick M."/>
            <person name="Links M.G."/>
            <person name="Zhao M."/>
            <person name="Jin M."/>
            <person name="Ramchiary N."/>
            <person name="Drou N."/>
            <person name="Berkman P.J."/>
            <person name="Cai Q."/>
            <person name="Huang Q."/>
            <person name="Li R."/>
            <person name="Tabata S."/>
            <person name="Cheng S."/>
            <person name="Zhang S."/>
            <person name="Zhang S."/>
            <person name="Huang S."/>
            <person name="Sato S."/>
            <person name="Sun S."/>
            <person name="Kwon S.J."/>
            <person name="Choi S.R."/>
            <person name="Lee T.H."/>
            <person name="Fan W."/>
            <person name="Zhao X."/>
            <person name="Tan X."/>
            <person name="Xu X."/>
            <person name="Wang Y."/>
            <person name="Qiu Y."/>
            <person name="Yin Y."/>
            <person name="Li Y."/>
            <person name="Du Y."/>
            <person name="Liao Y."/>
            <person name="Lim Y."/>
            <person name="Narusaka Y."/>
            <person name="Wang Y."/>
            <person name="Wang Z."/>
            <person name="Li Z."/>
            <person name="Wang Z."/>
            <person name="Xiong Z."/>
            <person name="Zhang Z."/>
        </authorList>
    </citation>
    <scope>NUCLEOTIDE SEQUENCE [LARGE SCALE GENOMIC DNA]</scope>
    <source>
        <strain evidence="8 9">cv. Chiifu-401-42</strain>
    </source>
</reference>
<evidence type="ECO:0000256" key="5">
    <source>
        <dbReference type="ARBA" id="ARBA00023163"/>
    </source>
</evidence>
<keyword evidence="3" id="KW-0862">Zinc</keyword>
<dbReference type="EnsemblPlants" id="Bra012983.1">
    <property type="protein sequence ID" value="Bra012983.1-P"/>
    <property type="gene ID" value="Bra012983"/>
</dbReference>
<feature type="region of interest" description="Disordered" evidence="6">
    <location>
        <begin position="419"/>
        <end position="438"/>
    </location>
</feature>
<dbReference type="Pfam" id="PF23121">
    <property type="entry name" value="SPOC_AIPP2"/>
    <property type="match status" value="1"/>
</dbReference>
<dbReference type="GO" id="GO:0140566">
    <property type="term" value="F:histone reader activity"/>
    <property type="evidence" value="ECO:0007669"/>
    <property type="project" value="InterPro"/>
</dbReference>
<dbReference type="STRING" id="51351.M4D923"/>
<dbReference type="InterPro" id="IPR049914">
    <property type="entry name" value="PHD1-3/5-6"/>
</dbReference>
<keyword evidence="4" id="KW-0805">Transcription regulation</keyword>
<evidence type="ECO:0000256" key="3">
    <source>
        <dbReference type="ARBA" id="ARBA00022833"/>
    </source>
</evidence>
<evidence type="ECO:0000256" key="1">
    <source>
        <dbReference type="ARBA" id="ARBA00022723"/>
    </source>
</evidence>
<keyword evidence="1" id="KW-0479">Metal-binding</keyword>
<proteinExistence type="predicted"/>
<dbReference type="InParanoid" id="M4D923"/>
<reference evidence="8 9" key="2">
    <citation type="journal article" date="2018" name="Hortic Res">
        <title>Improved Brassica rapa reference genome by single-molecule sequencing and chromosome conformation capture technologies.</title>
        <authorList>
            <person name="Zhang L."/>
            <person name="Cai X."/>
            <person name="Wu J."/>
            <person name="Liu M."/>
            <person name="Grob S."/>
            <person name="Cheng F."/>
            <person name="Liang J."/>
            <person name="Cai C."/>
            <person name="Liu Z."/>
            <person name="Liu B."/>
            <person name="Wang F."/>
            <person name="Li S."/>
            <person name="Liu F."/>
            <person name="Li X."/>
            <person name="Cheng L."/>
            <person name="Yang W."/>
            <person name="Li M.H."/>
            <person name="Grossniklaus U."/>
            <person name="Zheng H."/>
            <person name="Wang X."/>
        </authorList>
    </citation>
    <scope>NUCLEOTIDE SEQUENCE [LARGE SCALE GENOMIC DNA]</scope>
    <source>
        <strain evidence="8 9">cv. Chiifu-401-42</strain>
    </source>
</reference>
<evidence type="ECO:0000313" key="8">
    <source>
        <dbReference type="EnsemblPlants" id="Bra012983.1-P"/>
    </source>
</evidence>
<dbReference type="AlphaFoldDB" id="M4D923"/>
<keyword evidence="9" id="KW-1185">Reference proteome</keyword>
<dbReference type="GO" id="GO:0008270">
    <property type="term" value="F:zinc ion binding"/>
    <property type="evidence" value="ECO:0007669"/>
    <property type="project" value="UniProtKB-KW"/>
</dbReference>